<dbReference type="NCBIfam" id="TIGR00756">
    <property type="entry name" value="PPR"/>
    <property type="match status" value="2"/>
</dbReference>
<dbReference type="Proteomes" id="UP000188354">
    <property type="component" value="Chromosome LG08"/>
</dbReference>
<organism evidence="9 10">
    <name type="scientific">Lupinus angustifolius</name>
    <name type="common">Narrow-leaved blue lupine</name>
    <dbReference type="NCBI Taxonomy" id="3871"/>
    <lineage>
        <taxon>Eukaryota</taxon>
        <taxon>Viridiplantae</taxon>
        <taxon>Streptophyta</taxon>
        <taxon>Embryophyta</taxon>
        <taxon>Tracheophyta</taxon>
        <taxon>Spermatophyta</taxon>
        <taxon>Magnoliopsida</taxon>
        <taxon>eudicotyledons</taxon>
        <taxon>Gunneridae</taxon>
        <taxon>Pentapetalae</taxon>
        <taxon>rosids</taxon>
        <taxon>fabids</taxon>
        <taxon>Fabales</taxon>
        <taxon>Fabaceae</taxon>
        <taxon>Papilionoideae</taxon>
        <taxon>50 kb inversion clade</taxon>
        <taxon>genistoids sensu lato</taxon>
        <taxon>core genistoids</taxon>
        <taxon>Genisteae</taxon>
        <taxon>Lupinus</taxon>
    </lineage>
</organism>
<dbReference type="InterPro" id="IPR002885">
    <property type="entry name" value="PPR_rpt"/>
</dbReference>
<gene>
    <name evidence="9" type="ORF">TanjilG_23579</name>
</gene>
<name>A0A4P1R9L3_LUPAN</name>
<dbReference type="Pfam" id="PF13041">
    <property type="entry name" value="PPR_2"/>
    <property type="match status" value="1"/>
</dbReference>
<dbReference type="AlphaFoldDB" id="A0A4P1R9L3"/>
<keyword evidence="4" id="KW-0963">Cytoplasm</keyword>
<dbReference type="GO" id="GO:0051603">
    <property type="term" value="P:proteolysis involved in protein catabolic process"/>
    <property type="evidence" value="ECO:0007669"/>
    <property type="project" value="InterPro"/>
</dbReference>
<dbReference type="PANTHER" id="PTHR47941">
    <property type="entry name" value="PENTATRICOPEPTIDE REPEAT-CONTAINING PROTEIN 3, MITOCHONDRIAL"/>
    <property type="match status" value="1"/>
</dbReference>
<protein>
    <recommendedName>
        <fullName evidence="11">Proteasome subunit beta</fullName>
    </recommendedName>
</protein>
<comment type="similarity">
    <text evidence="2">Belongs to the PPR family. P subfamily.</text>
</comment>
<dbReference type="Pfam" id="PF00227">
    <property type="entry name" value="Proteasome"/>
    <property type="match status" value="1"/>
</dbReference>
<reference evidence="9 10" key="1">
    <citation type="journal article" date="2017" name="Plant Biotechnol. J.">
        <title>A comprehensive draft genome sequence for lupin (Lupinus angustifolius), an emerging health food: insights into plant-microbe interactions and legume evolution.</title>
        <authorList>
            <person name="Hane J.K."/>
            <person name="Ming Y."/>
            <person name="Kamphuis L.G."/>
            <person name="Nelson M.N."/>
            <person name="Garg G."/>
            <person name="Atkins C.A."/>
            <person name="Bayer P.E."/>
            <person name="Bravo A."/>
            <person name="Bringans S."/>
            <person name="Cannon S."/>
            <person name="Edwards D."/>
            <person name="Foley R."/>
            <person name="Gao L.L."/>
            <person name="Harrison M.J."/>
            <person name="Huang W."/>
            <person name="Hurgobin B."/>
            <person name="Li S."/>
            <person name="Liu C.W."/>
            <person name="McGrath A."/>
            <person name="Morahan G."/>
            <person name="Murray J."/>
            <person name="Weller J."/>
            <person name="Jian J."/>
            <person name="Singh K.B."/>
        </authorList>
    </citation>
    <scope>NUCLEOTIDE SEQUENCE</scope>
    <source>
        <strain evidence="10">cv. Tanjil</strain>
        <tissue evidence="9">Whole plant</tissue>
    </source>
</reference>
<keyword evidence="6" id="KW-0647">Proteasome</keyword>
<dbReference type="InterPro" id="IPR023333">
    <property type="entry name" value="Proteasome_suB-type"/>
</dbReference>
<dbReference type="InterPro" id="IPR016050">
    <property type="entry name" value="Proteasome_bsu_CS"/>
</dbReference>
<evidence type="ECO:0000256" key="1">
    <source>
        <dbReference type="ARBA" id="ARBA00004123"/>
    </source>
</evidence>
<evidence type="ECO:0000256" key="3">
    <source>
        <dbReference type="ARBA" id="ARBA00011517"/>
    </source>
</evidence>
<dbReference type="InterPro" id="IPR001353">
    <property type="entry name" value="Proteasome_sua/b"/>
</dbReference>
<evidence type="ECO:0000256" key="5">
    <source>
        <dbReference type="ARBA" id="ARBA00022737"/>
    </source>
</evidence>
<dbReference type="Gene3D" id="1.25.40.10">
    <property type="entry name" value="Tetratricopeptide repeat domain"/>
    <property type="match status" value="2"/>
</dbReference>
<comment type="subunit">
    <text evidence="3">Component of the 20S core complex of the 26S proteasome. The 26S proteasome is composed of a core protease (CP), known as the 20S proteasome, capped at one or both ends by the 19S regulatory particle (RP/PA700). The 20S proteasome core is composed of 28 subunits that are arranged in four stacked rings, resulting in a barrel-shaped structure. The two end rings are each formed by seven alpha subunits, and the two central rings are each formed by seven beta subunits. The catalytic chamber with the active sites is on the inside of the barrel.</text>
</comment>
<feature type="repeat" description="PPR" evidence="8">
    <location>
        <begin position="419"/>
        <end position="453"/>
    </location>
</feature>
<proteinExistence type="inferred from homology"/>
<feature type="repeat" description="PPR" evidence="8">
    <location>
        <begin position="489"/>
        <end position="523"/>
    </location>
</feature>
<dbReference type="Pfam" id="PF01535">
    <property type="entry name" value="PPR"/>
    <property type="match status" value="1"/>
</dbReference>
<evidence type="ECO:0000313" key="9">
    <source>
        <dbReference type="EMBL" id="OIW05793.1"/>
    </source>
</evidence>
<keyword evidence="5" id="KW-0677">Repeat</keyword>
<dbReference type="InterPro" id="IPR016295">
    <property type="entry name" value="Proteasome_beta4"/>
</dbReference>
<evidence type="ECO:0000256" key="4">
    <source>
        <dbReference type="ARBA" id="ARBA00022490"/>
    </source>
</evidence>
<dbReference type="InterPro" id="IPR011990">
    <property type="entry name" value="TPR-like_helical_dom_sf"/>
</dbReference>
<dbReference type="PROSITE" id="PS00854">
    <property type="entry name" value="PROTEASOME_BETA_1"/>
    <property type="match status" value="1"/>
</dbReference>
<keyword evidence="7" id="KW-0539">Nucleus</keyword>
<dbReference type="Gramene" id="OIW05793">
    <property type="protein sequence ID" value="OIW05793"/>
    <property type="gene ID" value="TanjilG_23579"/>
</dbReference>
<dbReference type="Pfam" id="PF12854">
    <property type="entry name" value="PPR_1"/>
    <property type="match status" value="1"/>
</dbReference>
<evidence type="ECO:0000256" key="6">
    <source>
        <dbReference type="ARBA" id="ARBA00022942"/>
    </source>
</evidence>
<evidence type="ECO:0000256" key="2">
    <source>
        <dbReference type="ARBA" id="ARBA00007626"/>
    </source>
</evidence>
<dbReference type="FunFam" id="3.60.20.10:FF:000014">
    <property type="entry name" value="Proteasome subunit beta type-7"/>
    <property type="match status" value="1"/>
</dbReference>
<dbReference type="GO" id="GO:0005634">
    <property type="term" value="C:nucleus"/>
    <property type="evidence" value="ECO:0007669"/>
    <property type="project" value="UniProtKB-SubCell"/>
</dbReference>
<dbReference type="CDD" id="cd03760">
    <property type="entry name" value="proteasome_beta_type_4"/>
    <property type="match status" value="1"/>
</dbReference>
<evidence type="ECO:0000256" key="8">
    <source>
        <dbReference type="PROSITE-ProRule" id="PRU00708"/>
    </source>
</evidence>
<dbReference type="STRING" id="3871.A0A4P1R9L3"/>
<dbReference type="EMBL" id="CM007368">
    <property type="protein sequence ID" value="OIW05793.1"/>
    <property type="molecule type" value="Genomic_DNA"/>
</dbReference>
<dbReference type="PROSITE" id="PS51476">
    <property type="entry name" value="PROTEASOME_BETA_2"/>
    <property type="match status" value="1"/>
</dbReference>
<dbReference type="Gene3D" id="3.60.20.10">
    <property type="entry name" value="Glutamine Phosphoribosylpyrophosphate, subunit 1, domain 1"/>
    <property type="match status" value="1"/>
</dbReference>
<dbReference type="InterPro" id="IPR029055">
    <property type="entry name" value="Ntn_hydrolases_N"/>
</dbReference>
<sequence length="578" mass="66097">MGSEAETQRTLYPYVTGSSVVAIKYKDGILMAADMGGSYGSTLRYKSIERLKPIGKHSLLGASGEISDFQEILRYLDELILNDNMWDDGNSLGPKEVHNYLTSVMYNRRNKFNPLWNSLVLGGVKNGQKYLGTVNMIGINYEDNHIATGLGNHLARPILREEWNENLTFEDGVKLLEKCMRVLLYRDRSAVNKIQISKITEEGATVFPPFSLKTHWEFSAFRNPTAGAEGSWFTPEELCNVLTLQNDPLVCLELFHWASQKPRFRHDVLTYHVTIKKLGAAKMYQEMDDIVNQVLAVPSVGSEAMFNTIIYYFTEARKLSRAVSIFKHMKSCTKLNCRPSIRTYHIIFSALLSRGNNADINYVYMETIRSLFRQMVNDGIEPDIFLLNLMIKGYVLSLHVNDAMRIFHQMSGVYDCQPNSFTYDYLIHGLCAQDRTNNAKELCLEMKTKGFIPSGKSYNSLVSALALGGEVEEAVNYLWEMTEKQRSVDFITYRTVLDEICRRGRVQEAMRLLQELREKGLVEGHDYRKLHYVLEEDYGNSLSRIAAGSIFGRMVLHGCIRCPWLESSVMQDQIDYYP</sequence>
<accession>A0A4P1R9L3</accession>
<keyword evidence="10" id="KW-1185">Reference proteome</keyword>
<dbReference type="PROSITE" id="PS51375">
    <property type="entry name" value="PPR"/>
    <property type="match status" value="2"/>
</dbReference>
<evidence type="ECO:0008006" key="11">
    <source>
        <dbReference type="Google" id="ProtNLM"/>
    </source>
</evidence>
<dbReference type="GO" id="GO:0005839">
    <property type="term" value="C:proteasome core complex"/>
    <property type="evidence" value="ECO:0007669"/>
    <property type="project" value="InterPro"/>
</dbReference>
<evidence type="ECO:0000256" key="7">
    <source>
        <dbReference type="ARBA" id="ARBA00023242"/>
    </source>
</evidence>
<dbReference type="Pfam" id="PF13812">
    <property type="entry name" value="PPR_3"/>
    <property type="match status" value="1"/>
</dbReference>
<evidence type="ECO:0000313" key="10">
    <source>
        <dbReference type="Proteomes" id="UP000188354"/>
    </source>
</evidence>
<comment type="subcellular location">
    <subcellularLocation>
        <location evidence="1">Nucleus</location>
    </subcellularLocation>
</comment>
<dbReference type="SUPFAM" id="SSF56235">
    <property type="entry name" value="N-terminal nucleophile aminohydrolases (Ntn hydrolases)"/>
    <property type="match status" value="1"/>
</dbReference>